<dbReference type="InterPro" id="IPR013249">
    <property type="entry name" value="RNA_pol_sigma70_r4_t2"/>
</dbReference>
<dbReference type="InterPro" id="IPR014284">
    <property type="entry name" value="RNA_pol_sigma-70_dom"/>
</dbReference>
<dbReference type="NCBIfam" id="NF007214">
    <property type="entry name" value="PRK09636.1"/>
    <property type="match status" value="1"/>
</dbReference>
<comment type="caution">
    <text evidence="4">The sequence shown here is derived from an EMBL/GenBank/DDBJ whole genome shotgun (WGS) entry which is preliminary data.</text>
</comment>
<dbReference type="Gene3D" id="1.10.10.10">
    <property type="entry name" value="Winged helix-like DNA-binding domain superfamily/Winged helix DNA-binding domain"/>
    <property type="match status" value="1"/>
</dbReference>
<dbReference type="SUPFAM" id="SSF88946">
    <property type="entry name" value="Sigma2 domain of RNA polymerase sigma factors"/>
    <property type="match status" value="1"/>
</dbReference>
<comment type="subunit">
    <text evidence="1">Interacts transiently with the RNA polymerase catalytic core formed by RpoA, RpoB, RpoC and RpoZ (2 alpha, 1 beta, 1 beta' and 1 omega subunit) to form the RNA polymerase holoenzyme that can initiate transcription.</text>
</comment>
<dbReference type="InterPro" id="IPR007627">
    <property type="entry name" value="RNA_pol_sigma70_r2"/>
</dbReference>
<dbReference type="EMBL" id="JACIIX010000008">
    <property type="protein sequence ID" value="MBB6210935.1"/>
    <property type="molecule type" value="Genomic_DNA"/>
</dbReference>
<protein>
    <submittedName>
        <fullName evidence="4">RNA polymerase sigma-70 factor (ECF subfamily)</fullName>
    </submittedName>
</protein>
<evidence type="ECO:0000313" key="5">
    <source>
        <dbReference type="Proteomes" id="UP000544872"/>
    </source>
</evidence>
<keyword evidence="5" id="KW-1185">Reference proteome</keyword>
<dbReference type="PANTHER" id="PTHR30173">
    <property type="entry name" value="SIGMA 19 FACTOR"/>
    <property type="match status" value="1"/>
</dbReference>
<name>A0A7W9ZGQ5_NOVIT</name>
<gene>
    <name evidence="4" type="ORF">FHS48_002365</name>
</gene>
<reference evidence="4 5" key="1">
    <citation type="submission" date="2020-08" db="EMBL/GenBank/DDBJ databases">
        <title>Genomic Encyclopedia of Type Strains, Phase IV (KMG-IV): sequencing the most valuable type-strain genomes for metagenomic binning, comparative biology and taxonomic classification.</title>
        <authorList>
            <person name="Goeker M."/>
        </authorList>
    </citation>
    <scope>NUCLEOTIDE SEQUENCE [LARGE SCALE GENOMIC DNA]</scope>
    <source>
        <strain evidence="4 5">DSM 11590</strain>
    </source>
</reference>
<dbReference type="Proteomes" id="UP000544872">
    <property type="component" value="Unassembled WGS sequence"/>
</dbReference>
<dbReference type="InterPro" id="IPR036388">
    <property type="entry name" value="WH-like_DNA-bd_sf"/>
</dbReference>
<dbReference type="AlphaFoldDB" id="A0A7W9ZGQ5"/>
<dbReference type="GO" id="GO:0006352">
    <property type="term" value="P:DNA-templated transcription initiation"/>
    <property type="evidence" value="ECO:0007669"/>
    <property type="project" value="InterPro"/>
</dbReference>
<accession>A0A7W9ZGQ5</accession>
<sequence>MSPAVPALTTYTQERPRLRMLAYRLLGSFSDADDVLQDAWLKWAVAADGDQPVRSPQALLTTIVTRLALDRLRARKRAATDYVGHWLPEPDLAPLPSPLSTPGPLPADQRGETLSYAFLVVLERLTPDQRAAFLLRDVLDMDYAEIAPVLQTTATACRQLVHRARLKVGTEPATVSPVQARTIGHLAQEFARAVDTADYDRLVRLFTSDAVLLSDGGGKVIAALNPIHGPDAISRFTLGVARKAGAGARVVPCLINGAPGAVVIRPDRTDILGFMAQGHHLQAVYMIANPDKQTTLSAVSALLN</sequence>
<evidence type="ECO:0000259" key="2">
    <source>
        <dbReference type="Pfam" id="PF04542"/>
    </source>
</evidence>
<evidence type="ECO:0000259" key="3">
    <source>
        <dbReference type="Pfam" id="PF08281"/>
    </source>
</evidence>
<dbReference type="PANTHER" id="PTHR30173:SF36">
    <property type="entry name" value="ECF RNA POLYMERASE SIGMA FACTOR SIGJ"/>
    <property type="match status" value="1"/>
</dbReference>
<dbReference type="SUPFAM" id="SSF88659">
    <property type="entry name" value="Sigma3 and sigma4 domains of RNA polymerase sigma factors"/>
    <property type="match status" value="1"/>
</dbReference>
<dbReference type="SUPFAM" id="SSF54427">
    <property type="entry name" value="NTF2-like"/>
    <property type="match status" value="1"/>
</dbReference>
<feature type="domain" description="RNA polymerase sigma-70 region 2" evidence="2">
    <location>
        <begin position="11"/>
        <end position="77"/>
    </location>
</feature>
<dbReference type="InterPro" id="IPR032710">
    <property type="entry name" value="NTF2-like_dom_sf"/>
</dbReference>
<organism evidence="4 5">
    <name type="scientific">Novispirillum itersonii</name>
    <name type="common">Aquaspirillum itersonii</name>
    <dbReference type="NCBI Taxonomy" id="189"/>
    <lineage>
        <taxon>Bacteria</taxon>
        <taxon>Pseudomonadati</taxon>
        <taxon>Pseudomonadota</taxon>
        <taxon>Alphaproteobacteria</taxon>
        <taxon>Rhodospirillales</taxon>
        <taxon>Novispirillaceae</taxon>
        <taxon>Novispirillum</taxon>
    </lineage>
</organism>
<dbReference type="Gene3D" id="1.10.1740.10">
    <property type="match status" value="1"/>
</dbReference>
<dbReference type="RefSeq" id="WP_184263749.1">
    <property type="nucleotide sequence ID" value="NZ_JACIIX010000008.1"/>
</dbReference>
<dbReference type="GO" id="GO:0003677">
    <property type="term" value="F:DNA binding"/>
    <property type="evidence" value="ECO:0007669"/>
    <property type="project" value="InterPro"/>
</dbReference>
<feature type="domain" description="RNA polymerase sigma factor 70 region 4 type 2" evidence="3">
    <location>
        <begin position="118"/>
        <end position="167"/>
    </location>
</feature>
<dbReference type="InterPro" id="IPR013324">
    <property type="entry name" value="RNA_pol_sigma_r3/r4-like"/>
</dbReference>
<proteinExistence type="predicted"/>
<dbReference type="NCBIfam" id="TIGR02937">
    <property type="entry name" value="sigma70-ECF"/>
    <property type="match status" value="1"/>
</dbReference>
<dbReference type="Pfam" id="PF08281">
    <property type="entry name" value="Sigma70_r4_2"/>
    <property type="match status" value="1"/>
</dbReference>
<dbReference type="CDD" id="cd06171">
    <property type="entry name" value="Sigma70_r4"/>
    <property type="match status" value="1"/>
</dbReference>
<dbReference type="Pfam" id="PF04542">
    <property type="entry name" value="Sigma70_r2"/>
    <property type="match status" value="1"/>
</dbReference>
<evidence type="ECO:0000313" key="4">
    <source>
        <dbReference type="EMBL" id="MBB6210935.1"/>
    </source>
</evidence>
<dbReference type="GO" id="GO:0016987">
    <property type="term" value="F:sigma factor activity"/>
    <property type="evidence" value="ECO:0007669"/>
    <property type="project" value="InterPro"/>
</dbReference>
<evidence type="ECO:0000256" key="1">
    <source>
        <dbReference type="ARBA" id="ARBA00011344"/>
    </source>
</evidence>
<dbReference type="InterPro" id="IPR013325">
    <property type="entry name" value="RNA_pol_sigma_r2"/>
</dbReference>
<dbReference type="InterPro" id="IPR052704">
    <property type="entry name" value="ECF_Sigma-70_Domain"/>
</dbReference>
<dbReference type="Gene3D" id="3.10.450.50">
    <property type="match status" value="1"/>
</dbReference>